<dbReference type="EMBL" id="BAAAPF010000003">
    <property type="protein sequence ID" value="GAA2107861.1"/>
    <property type="molecule type" value="Genomic_DNA"/>
</dbReference>
<name>A0ABN2XCW4_9ACTN</name>
<protein>
    <recommendedName>
        <fullName evidence="3">Secreted protein</fullName>
    </recommendedName>
</protein>
<keyword evidence="2" id="KW-1185">Reference proteome</keyword>
<dbReference type="Proteomes" id="UP001500443">
    <property type="component" value="Unassembled WGS sequence"/>
</dbReference>
<evidence type="ECO:0000313" key="1">
    <source>
        <dbReference type="EMBL" id="GAA2107861.1"/>
    </source>
</evidence>
<accession>A0ABN2XCW4</accession>
<evidence type="ECO:0008006" key="3">
    <source>
        <dbReference type="Google" id="ProtNLM"/>
    </source>
</evidence>
<sequence length="180" mass="19917">MTRPLLFLDVDGPLNPFAAKASRRPEGYTTHRMRPRGWDHPRAKPLRVWLNPGHGAQLLALPYDLVWATTWADEANTWIAPNVGLPDLPHVDWSCDDYSRDDGTYFKTHDLVDYAAGRPFVWVDDETGPADREYVAAHHGAPALLHHVDPRKGLLPGDFEALAAWAAQLPGRAGEEAAGG</sequence>
<dbReference type="RefSeq" id="WP_344287064.1">
    <property type="nucleotide sequence ID" value="NZ_BAAAPF010000003.1"/>
</dbReference>
<organism evidence="1 2">
    <name type="scientific">Streptomyces synnematoformans</name>
    <dbReference type="NCBI Taxonomy" id="415721"/>
    <lineage>
        <taxon>Bacteria</taxon>
        <taxon>Bacillati</taxon>
        <taxon>Actinomycetota</taxon>
        <taxon>Actinomycetes</taxon>
        <taxon>Kitasatosporales</taxon>
        <taxon>Streptomycetaceae</taxon>
        <taxon>Streptomyces</taxon>
    </lineage>
</organism>
<proteinExistence type="predicted"/>
<gene>
    <name evidence="1" type="ORF">GCM10009802_03290</name>
</gene>
<evidence type="ECO:0000313" key="2">
    <source>
        <dbReference type="Proteomes" id="UP001500443"/>
    </source>
</evidence>
<comment type="caution">
    <text evidence="1">The sequence shown here is derived from an EMBL/GenBank/DDBJ whole genome shotgun (WGS) entry which is preliminary data.</text>
</comment>
<reference evidence="1 2" key="1">
    <citation type="journal article" date="2019" name="Int. J. Syst. Evol. Microbiol.">
        <title>The Global Catalogue of Microorganisms (GCM) 10K type strain sequencing project: providing services to taxonomists for standard genome sequencing and annotation.</title>
        <authorList>
            <consortium name="The Broad Institute Genomics Platform"/>
            <consortium name="The Broad Institute Genome Sequencing Center for Infectious Disease"/>
            <person name="Wu L."/>
            <person name="Ma J."/>
        </authorList>
    </citation>
    <scope>NUCLEOTIDE SEQUENCE [LARGE SCALE GENOMIC DNA]</scope>
    <source>
        <strain evidence="1 2">JCM 15481</strain>
    </source>
</reference>